<dbReference type="EMBL" id="CP096658">
    <property type="protein sequence ID" value="UPV99839.1"/>
    <property type="molecule type" value="Genomic_DNA"/>
</dbReference>
<keyword evidence="1" id="KW-0235">DNA replication</keyword>
<keyword evidence="3" id="KW-0067">ATP-binding</keyword>
<reference evidence="5" key="1">
    <citation type="submission" date="2022-04" db="EMBL/GenBank/DDBJ databases">
        <title>Diverse halophilic archaea isolated from saline environments.</title>
        <authorList>
            <person name="Cui H.-L."/>
        </authorList>
    </citation>
    <scope>NUCLEOTIDE SEQUENCE</scope>
    <source>
        <strain evidence="5">XZYJT40</strain>
    </source>
</reference>
<dbReference type="InterPro" id="IPR036390">
    <property type="entry name" value="WH_DNA-bd_sf"/>
</dbReference>
<dbReference type="Proteomes" id="UP000830434">
    <property type="component" value="Chromosome"/>
</dbReference>
<keyword evidence="2" id="KW-0547">Nucleotide-binding</keyword>
<evidence type="ECO:0000256" key="3">
    <source>
        <dbReference type="ARBA" id="ARBA00022840"/>
    </source>
</evidence>
<evidence type="ECO:0000259" key="4">
    <source>
        <dbReference type="Pfam" id="PF22703"/>
    </source>
</evidence>
<dbReference type="InterPro" id="IPR055237">
    <property type="entry name" value="Cdc6_lid"/>
</dbReference>
<dbReference type="InterPro" id="IPR027417">
    <property type="entry name" value="P-loop_NTPase"/>
</dbReference>
<dbReference type="GO" id="GO:0006260">
    <property type="term" value="P:DNA replication"/>
    <property type="evidence" value="ECO:0007669"/>
    <property type="project" value="UniProtKB-KW"/>
</dbReference>
<dbReference type="Gene3D" id="1.10.8.60">
    <property type="match status" value="1"/>
</dbReference>
<dbReference type="SUPFAM" id="SSF52540">
    <property type="entry name" value="P-loop containing nucleoside triphosphate hydrolases"/>
    <property type="match status" value="1"/>
</dbReference>
<evidence type="ECO:0000256" key="1">
    <source>
        <dbReference type="ARBA" id="ARBA00022705"/>
    </source>
</evidence>
<dbReference type="SUPFAM" id="SSF46785">
    <property type="entry name" value="Winged helix' DNA-binding domain"/>
    <property type="match status" value="1"/>
</dbReference>
<evidence type="ECO:0000313" key="6">
    <source>
        <dbReference type="Proteomes" id="UP000830434"/>
    </source>
</evidence>
<dbReference type="GeneID" id="72191215"/>
<dbReference type="AlphaFoldDB" id="A0A8U0IFI6"/>
<sequence>MDINPLPQPLNERLQSRLRTVTRISFDAYTVDELVEILRPRVRQGLREDAVSTDQLAMIANAAAGDARVGIEVLRVAARRATQQALDTVTDEVTQEAVSEAKVEIRQRNVEKLTTDQRILYEIITERDEIEPSELYEAYRARADNPKTNRTVRNHLQKREQYNLIRADGQNRGRTYQSLY</sequence>
<proteinExistence type="predicted"/>
<protein>
    <recommendedName>
        <fullName evidence="4">Cdc6 AAA+ ATPase-type lid domain-containing protein</fullName>
    </recommendedName>
</protein>
<organism evidence="5 6">
    <name type="scientific">Halorussus gelatinilyticus</name>
    <dbReference type="NCBI Taxonomy" id="2937524"/>
    <lineage>
        <taxon>Archaea</taxon>
        <taxon>Methanobacteriati</taxon>
        <taxon>Methanobacteriota</taxon>
        <taxon>Stenosarchaea group</taxon>
        <taxon>Halobacteria</taxon>
        <taxon>Halobacteriales</taxon>
        <taxon>Haladaptataceae</taxon>
        <taxon>Halorussus</taxon>
    </lineage>
</organism>
<feature type="domain" description="Cdc6 AAA+ ATPase-type lid" evidence="4">
    <location>
        <begin position="36"/>
        <end position="97"/>
    </location>
</feature>
<evidence type="ECO:0000313" key="5">
    <source>
        <dbReference type="EMBL" id="UPV99839.1"/>
    </source>
</evidence>
<accession>A0A8U0IFI6</accession>
<dbReference type="Pfam" id="PF22703">
    <property type="entry name" value="Cdc6_lid"/>
    <property type="match status" value="1"/>
</dbReference>
<gene>
    <name evidence="5" type="ORF">M0R88_15130</name>
</gene>
<name>A0A8U0IFI6_9EURY</name>
<keyword evidence="6" id="KW-1185">Reference proteome</keyword>
<evidence type="ECO:0000256" key="2">
    <source>
        <dbReference type="ARBA" id="ARBA00022741"/>
    </source>
</evidence>
<dbReference type="RefSeq" id="WP_248654330.1">
    <property type="nucleotide sequence ID" value="NZ_CP096658.1"/>
</dbReference>
<dbReference type="GO" id="GO:0005524">
    <property type="term" value="F:ATP binding"/>
    <property type="evidence" value="ECO:0007669"/>
    <property type="project" value="UniProtKB-KW"/>
</dbReference>
<dbReference type="KEGG" id="haxz:M0R88_15130"/>